<feature type="region of interest" description="Disordered" evidence="1">
    <location>
        <begin position="1"/>
        <end position="25"/>
    </location>
</feature>
<reference evidence="4" key="2">
    <citation type="submission" date="2015-03" db="EMBL/GenBank/DDBJ databases">
        <title>Genome sequence of Paenibacillus beijingensis strain DSM 24997T.</title>
        <authorList>
            <person name="Kwak Y."/>
            <person name="Shin J.-H."/>
        </authorList>
    </citation>
    <scope>NUCLEOTIDE SEQUENCE [LARGE SCALE GENOMIC DNA]</scope>
    <source>
        <strain evidence="4">DSM 24997</strain>
    </source>
</reference>
<feature type="compositionally biased region" description="Polar residues" evidence="1">
    <location>
        <begin position="1"/>
        <end position="12"/>
    </location>
</feature>
<reference evidence="3 4" key="1">
    <citation type="journal article" date="2015" name="J. Biotechnol.">
        <title>Complete genome sequence of Paenibacillus beijingensis 7188(T) (=DSM 24997(T)), a novel rhizobacterium from jujube garden soil.</title>
        <authorList>
            <person name="Kwak Y."/>
            <person name="Shin J.H."/>
        </authorList>
    </citation>
    <scope>NUCLEOTIDE SEQUENCE [LARGE SCALE GENOMIC DNA]</scope>
    <source>
        <strain evidence="3 4">DSM 24997</strain>
    </source>
</reference>
<dbReference type="HOGENOM" id="CLU_143985_1_0_9"/>
<accession>A0A0D5NQY8</accession>
<dbReference type="STRING" id="1126833.VN24_02150"/>
<dbReference type="InterPro" id="IPR008972">
    <property type="entry name" value="Cupredoxin"/>
</dbReference>
<evidence type="ECO:0000256" key="1">
    <source>
        <dbReference type="SAM" id="MobiDB-lite"/>
    </source>
</evidence>
<gene>
    <name evidence="3" type="ORF">VN24_02150</name>
</gene>
<feature type="domain" description="EfeO-type cupredoxin-like" evidence="2">
    <location>
        <begin position="22"/>
        <end position="94"/>
    </location>
</feature>
<dbReference type="SUPFAM" id="SSF49503">
    <property type="entry name" value="Cupredoxins"/>
    <property type="match status" value="1"/>
</dbReference>
<dbReference type="Gene3D" id="2.60.40.420">
    <property type="entry name" value="Cupredoxins - blue copper proteins"/>
    <property type="match status" value="1"/>
</dbReference>
<name>A0A0D5NQY8_9BACL</name>
<keyword evidence="4" id="KW-1185">Reference proteome</keyword>
<organism evidence="3 4">
    <name type="scientific">Paenibacillus beijingensis</name>
    <dbReference type="NCBI Taxonomy" id="1126833"/>
    <lineage>
        <taxon>Bacteria</taxon>
        <taxon>Bacillati</taxon>
        <taxon>Bacillota</taxon>
        <taxon>Bacilli</taxon>
        <taxon>Bacillales</taxon>
        <taxon>Paenibacillaceae</taxon>
        <taxon>Paenibacillus</taxon>
    </lineage>
</organism>
<dbReference type="PATRIC" id="fig|1126833.4.peg.471"/>
<evidence type="ECO:0000313" key="3">
    <source>
        <dbReference type="EMBL" id="AJY77437.1"/>
    </source>
</evidence>
<feature type="compositionally biased region" description="Low complexity" evidence="1">
    <location>
        <begin position="13"/>
        <end position="25"/>
    </location>
</feature>
<proteinExistence type="predicted"/>
<dbReference type="Proteomes" id="UP000032633">
    <property type="component" value="Chromosome"/>
</dbReference>
<evidence type="ECO:0000313" key="4">
    <source>
        <dbReference type="Proteomes" id="UP000032633"/>
    </source>
</evidence>
<sequence>MTACGSSGKQSGADNSSSGATDTATASQELVVHAKNWEFDKKEYTVKKGEPLKISLESQNVHGIEIANTDVKLEPGESTVITIDNAGDYEISCYIPCGTGHHEMKATLKVV</sequence>
<protein>
    <recommendedName>
        <fullName evidence="2">EfeO-type cupredoxin-like domain-containing protein</fullName>
    </recommendedName>
</protein>
<dbReference type="InterPro" id="IPR028096">
    <property type="entry name" value="EfeO_Cupredoxin"/>
</dbReference>
<dbReference type="AlphaFoldDB" id="A0A0D5NQY8"/>
<dbReference type="KEGG" id="pbj:VN24_02150"/>
<dbReference type="EMBL" id="CP011058">
    <property type="protein sequence ID" value="AJY77437.1"/>
    <property type="molecule type" value="Genomic_DNA"/>
</dbReference>
<dbReference type="Pfam" id="PF13473">
    <property type="entry name" value="Cupredoxin_1"/>
    <property type="match status" value="1"/>
</dbReference>
<evidence type="ECO:0000259" key="2">
    <source>
        <dbReference type="Pfam" id="PF13473"/>
    </source>
</evidence>